<dbReference type="InterPro" id="IPR003018">
    <property type="entry name" value="GAF"/>
</dbReference>
<dbReference type="InterPro" id="IPR005467">
    <property type="entry name" value="His_kinase_dom"/>
</dbReference>
<dbReference type="SUPFAM" id="SSF55781">
    <property type="entry name" value="GAF domain-like"/>
    <property type="match status" value="1"/>
</dbReference>
<dbReference type="Pfam" id="PF13185">
    <property type="entry name" value="GAF_2"/>
    <property type="match status" value="1"/>
</dbReference>
<dbReference type="SUPFAM" id="SSF55874">
    <property type="entry name" value="ATPase domain of HSP90 chaperone/DNA topoisomerase II/histidine kinase"/>
    <property type="match status" value="1"/>
</dbReference>
<organism evidence="13 14">
    <name type="scientific">Bdellovibrio bacteriovorus</name>
    <dbReference type="NCBI Taxonomy" id="959"/>
    <lineage>
        <taxon>Bacteria</taxon>
        <taxon>Pseudomonadati</taxon>
        <taxon>Bdellovibrionota</taxon>
        <taxon>Bdellovibrionia</taxon>
        <taxon>Bdellovibrionales</taxon>
        <taxon>Pseudobdellovibrionaceae</taxon>
        <taxon>Bdellovibrio</taxon>
    </lineage>
</organism>
<dbReference type="InterPro" id="IPR011006">
    <property type="entry name" value="CheY-like_superfamily"/>
</dbReference>
<dbReference type="SMART" id="SM00388">
    <property type="entry name" value="HisKA"/>
    <property type="match status" value="1"/>
</dbReference>
<evidence type="ECO:0000256" key="1">
    <source>
        <dbReference type="ARBA" id="ARBA00000085"/>
    </source>
</evidence>
<name>A0A161PE90_BDEBC</name>
<evidence type="ECO:0000256" key="7">
    <source>
        <dbReference type="PROSITE-ProRule" id="PRU00169"/>
    </source>
</evidence>
<evidence type="ECO:0000259" key="9">
    <source>
        <dbReference type="PROSITE" id="PS50109"/>
    </source>
</evidence>
<dbReference type="PROSITE" id="PS50112">
    <property type="entry name" value="PAS"/>
    <property type="match status" value="2"/>
</dbReference>
<evidence type="ECO:0000259" key="12">
    <source>
        <dbReference type="PROSITE" id="PS50113"/>
    </source>
</evidence>
<comment type="caution">
    <text evidence="13">The sequence shown here is derived from an EMBL/GenBank/DDBJ whole genome shotgun (WGS) entry which is preliminary data.</text>
</comment>
<dbReference type="InterPro" id="IPR000700">
    <property type="entry name" value="PAS-assoc_C"/>
</dbReference>
<dbReference type="SMART" id="SM00387">
    <property type="entry name" value="HATPase_c"/>
    <property type="match status" value="1"/>
</dbReference>
<dbReference type="OrthoDB" id="5287179at2"/>
<dbReference type="InterPro" id="IPR001789">
    <property type="entry name" value="Sig_transdc_resp-reg_receiver"/>
</dbReference>
<dbReference type="InterPro" id="IPR036097">
    <property type="entry name" value="HisK_dim/P_sf"/>
</dbReference>
<keyword evidence="8" id="KW-0175">Coiled coil</keyword>
<dbReference type="PROSITE" id="PS50110">
    <property type="entry name" value="RESPONSE_REGULATORY"/>
    <property type="match status" value="1"/>
</dbReference>
<dbReference type="InterPro" id="IPR013656">
    <property type="entry name" value="PAS_4"/>
</dbReference>
<dbReference type="GO" id="GO:0000155">
    <property type="term" value="F:phosphorelay sensor kinase activity"/>
    <property type="evidence" value="ECO:0007669"/>
    <property type="project" value="InterPro"/>
</dbReference>
<evidence type="ECO:0000256" key="6">
    <source>
        <dbReference type="ARBA" id="ARBA00023012"/>
    </source>
</evidence>
<evidence type="ECO:0000313" key="13">
    <source>
        <dbReference type="EMBL" id="KYG68644.1"/>
    </source>
</evidence>
<evidence type="ECO:0000256" key="3">
    <source>
        <dbReference type="ARBA" id="ARBA00022553"/>
    </source>
</evidence>
<dbReference type="PRINTS" id="PR00344">
    <property type="entry name" value="BCTRLSENSOR"/>
</dbReference>
<feature type="domain" description="PAS" evidence="11">
    <location>
        <begin position="9"/>
        <end position="81"/>
    </location>
</feature>
<dbReference type="SMART" id="SM00091">
    <property type="entry name" value="PAS"/>
    <property type="match status" value="2"/>
</dbReference>
<dbReference type="CDD" id="cd00082">
    <property type="entry name" value="HisKA"/>
    <property type="match status" value="1"/>
</dbReference>
<dbReference type="SUPFAM" id="SSF47384">
    <property type="entry name" value="Homodimeric domain of signal transducing histidine kinase"/>
    <property type="match status" value="1"/>
</dbReference>
<dbReference type="InterPro" id="IPR003661">
    <property type="entry name" value="HisK_dim/P_dom"/>
</dbReference>
<proteinExistence type="predicted"/>
<reference evidence="13 14" key="1">
    <citation type="submission" date="2016-03" db="EMBL/GenBank/DDBJ databases">
        <authorList>
            <person name="Ploux O."/>
        </authorList>
    </citation>
    <scope>NUCLEOTIDE SEQUENCE [LARGE SCALE GENOMIC DNA]</scope>
    <source>
        <strain evidence="13 14">EC13</strain>
    </source>
</reference>
<dbReference type="Gene3D" id="3.30.565.10">
    <property type="entry name" value="Histidine kinase-like ATPase, C-terminal domain"/>
    <property type="match status" value="1"/>
</dbReference>
<evidence type="ECO:0000256" key="2">
    <source>
        <dbReference type="ARBA" id="ARBA00012438"/>
    </source>
</evidence>
<dbReference type="Gene3D" id="3.40.50.2300">
    <property type="match status" value="1"/>
</dbReference>
<dbReference type="Pfam" id="PF02518">
    <property type="entry name" value="HATPase_c"/>
    <property type="match status" value="1"/>
</dbReference>
<dbReference type="Pfam" id="PF08448">
    <property type="entry name" value="PAS_4"/>
    <property type="match status" value="1"/>
</dbReference>
<dbReference type="InterPro" id="IPR029016">
    <property type="entry name" value="GAF-like_dom_sf"/>
</dbReference>
<feature type="domain" description="PAC" evidence="12">
    <location>
        <begin position="224"/>
        <end position="276"/>
    </location>
</feature>
<dbReference type="EMBL" id="LUKD01000001">
    <property type="protein sequence ID" value="KYG68644.1"/>
    <property type="molecule type" value="Genomic_DNA"/>
</dbReference>
<dbReference type="PROSITE" id="PS50113">
    <property type="entry name" value="PAC"/>
    <property type="match status" value="1"/>
</dbReference>
<dbReference type="Pfam" id="PF00072">
    <property type="entry name" value="Response_reg"/>
    <property type="match status" value="1"/>
</dbReference>
<feature type="domain" description="Response regulatory" evidence="10">
    <location>
        <begin position="730"/>
        <end position="847"/>
    </location>
</feature>
<keyword evidence="4" id="KW-0808">Transferase</keyword>
<dbReference type="PANTHER" id="PTHR45339:SF1">
    <property type="entry name" value="HYBRID SIGNAL TRANSDUCTION HISTIDINE KINASE J"/>
    <property type="match status" value="1"/>
</dbReference>
<evidence type="ECO:0000256" key="5">
    <source>
        <dbReference type="ARBA" id="ARBA00022777"/>
    </source>
</evidence>
<dbReference type="InterPro" id="IPR000014">
    <property type="entry name" value="PAS"/>
</dbReference>
<comment type="catalytic activity">
    <reaction evidence="1">
        <text>ATP + protein L-histidine = ADP + protein N-phospho-L-histidine.</text>
        <dbReference type="EC" id="2.7.13.3"/>
    </reaction>
</comment>
<keyword evidence="3 7" id="KW-0597">Phosphoprotein</keyword>
<evidence type="ECO:0000313" key="14">
    <source>
        <dbReference type="Proteomes" id="UP000075799"/>
    </source>
</evidence>
<dbReference type="Proteomes" id="UP000075799">
    <property type="component" value="Unassembled WGS sequence"/>
</dbReference>
<gene>
    <name evidence="13" type="ORF">AZI87_05250</name>
</gene>
<dbReference type="PROSITE" id="PS50109">
    <property type="entry name" value="HIS_KIN"/>
    <property type="match status" value="1"/>
</dbReference>
<dbReference type="CDD" id="cd17546">
    <property type="entry name" value="REC_hyHK_CKI1_RcsC-like"/>
    <property type="match status" value="1"/>
</dbReference>
<protein>
    <recommendedName>
        <fullName evidence="2">histidine kinase</fullName>
        <ecNumber evidence="2">2.7.13.3</ecNumber>
    </recommendedName>
</protein>
<dbReference type="SUPFAM" id="SSF52172">
    <property type="entry name" value="CheY-like"/>
    <property type="match status" value="1"/>
</dbReference>
<evidence type="ECO:0000259" key="10">
    <source>
        <dbReference type="PROSITE" id="PS50110"/>
    </source>
</evidence>
<dbReference type="SMART" id="SM00065">
    <property type="entry name" value="GAF"/>
    <property type="match status" value="1"/>
</dbReference>
<dbReference type="InterPro" id="IPR036890">
    <property type="entry name" value="HATPase_C_sf"/>
</dbReference>
<dbReference type="CDD" id="cd16922">
    <property type="entry name" value="HATPase_EvgS-ArcB-TorS-like"/>
    <property type="match status" value="1"/>
</dbReference>
<dbReference type="AlphaFoldDB" id="A0A161PE90"/>
<evidence type="ECO:0000256" key="8">
    <source>
        <dbReference type="SAM" id="Coils"/>
    </source>
</evidence>
<feature type="domain" description="PAS" evidence="11">
    <location>
        <begin position="150"/>
        <end position="221"/>
    </location>
</feature>
<dbReference type="InterPro" id="IPR004358">
    <property type="entry name" value="Sig_transdc_His_kin-like_C"/>
</dbReference>
<dbReference type="SUPFAM" id="SSF55785">
    <property type="entry name" value="PYP-like sensor domain (PAS domain)"/>
    <property type="match status" value="2"/>
</dbReference>
<keyword evidence="5" id="KW-0418">Kinase</keyword>
<dbReference type="RefSeq" id="WP_063205338.1">
    <property type="nucleotide sequence ID" value="NZ_LUKD01000001.1"/>
</dbReference>
<feature type="modified residue" description="4-aspartylphosphate" evidence="7">
    <location>
        <position position="782"/>
    </location>
</feature>
<dbReference type="CDD" id="cd00130">
    <property type="entry name" value="PAS"/>
    <property type="match status" value="2"/>
</dbReference>
<feature type="coiled-coil region" evidence="8">
    <location>
        <begin position="115"/>
        <end position="142"/>
    </location>
</feature>
<dbReference type="EC" id="2.7.13.3" evidence="2"/>
<accession>A0A161PE90</accession>
<dbReference type="NCBIfam" id="TIGR00229">
    <property type="entry name" value="sensory_box"/>
    <property type="match status" value="2"/>
</dbReference>
<feature type="domain" description="Histidine kinase" evidence="9">
    <location>
        <begin position="482"/>
        <end position="706"/>
    </location>
</feature>
<evidence type="ECO:0000259" key="11">
    <source>
        <dbReference type="PROSITE" id="PS50112"/>
    </source>
</evidence>
<dbReference type="Gene3D" id="3.30.450.20">
    <property type="entry name" value="PAS domain"/>
    <property type="match status" value="2"/>
</dbReference>
<dbReference type="SMART" id="SM00448">
    <property type="entry name" value="REC"/>
    <property type="match status" value="1"/>
</dbReference>
<keyword evidence="6" id="KW-0902">Two-component regulatory system</keyword>
<dbReference type="Pfam" id="PF13426">
    <property type="entry name" value="PAS_9"/>
    <property type="match status" value="1"/>
</dbReference>
<dbReference type="InterPro" id="IPR003594">
    <property type="entry name" value="HATPase_dom"/>
</dbReference>
<dbReference type="Pfam" id="PF00512">
    <property type="entry name" value="HisKA"/>
    <property type="match status" value="1"/>
</dbReference>
<dbReference type="InterPro" id="IPR035965">
    <property type="entry name" value="PAS-like_dom_sf"/>
</dbReference>
<dbReference type="Gene3D" id="1.10.287.130">
    <property type="match status" value="1"/>
</dbReference>
<dbReference type="FunFam" id="3.30.565.10:FF:000010">
    <property type="entry name" value="Sensor histidine kinase RcsC"/>
    <property type="match status" value="1"/>
</dbReference>
<evidence type="ECO:0000256" key="4">
    <source>
        <dbReference type="ARBA" id="ARBA00022679"/>
    </source>
</evidence>
<dbReference type="PANTHER" id="PTHR45339">
    <property type="entry name" value="HYBRID SIGNAL TRANSDUCTION HISTIDINE KINASE J"/>
    <property type="match status" value="1"/>
</dbReference>
<dbReference type="Gene3D" id="3.30.450.40">
    <property type="match status" value="1"/>
</dbReference>
<sequence>MPSSLSPDESLRYRTIFESGVIGIMCTTLEGKIVEANDYFLNLVGYSREELQRGELNWRILTAPEDVPRSEKAATEIVQTHAVKRFEKQYIHKNGTRIPVSVALTLYQDGTVIALVLDATELKRAEKELEEAKASLQESVVERTQQLQQSEAFFEAIFENIPNMVFVKDAQDLRFVRFNRAGEDLLGVPRQELIGKNDYDFFPKEQADFFTSKDRAVLNQKNVVDIPEEVIDTRNGVRYLHTKKIPVLGKNQEPQYLLGVSEDITEEKEIEKQKMALFQAEFARTQAENHAKEMSFLSDISLITQSFELDKIIKAFCRKVVSFKADLCIVDLLDEQRLEISLTAGAAQDPIEESQALLWRQRHPLRWDSNTGPGKVLKTGKADIILGENLDFHVEEAYGTGARESEKAIAVGSIAFTPIKIRDEKPIGFITFLNKPQSPRYTEADLPLLEEVSSRLGLAIENSRLYDKAQEASRAKSAFLANVSHEIRTPLGAMLGFAEILQEADGLASEMKDSVETIYRNGQQLLRIVDEILDISKVESQKIEIEKLAVSLREILSDIEHLLTLRAEEKGVSLKIVYDELPDYIRTDPTRLRQILINIIGNAIKFTDEGSVELHVRRRPDPIDKNLCVLEFRVIDTGIGISDEQKNLLFQPFAQADSSTTRRFGGTGLGLFLSRKLARLLGGDVILDKSVAGKGSVFLITVACDIVTSKEVVPDNHRVNQVYDFSSIKSVLVVDDAVDNRELFCHYLQKFGISRSRIETAENGVEAVKKASQKTYDLILMDVQMPVMDGFEALRELKKRRYSGRIAAVTAHAMKGDQERCLAEGFDGYLQKPVSKEALRQELIKVADLKMRPGTSFENRSL</sequence>